<feature type="domain" description="N-acetyltransferase" evidence="1">
    <location>
        <begin position="19"/>
        <end position="180"/>
    </location>
</feature>
<gene>
    <name evidence="2" type="ORF">ACFQZ7_04635</name>
</gene>
<keyword evidence="2" id="KW-0808">Transferase</keyword>
<dbReference type="InterPro" id="IPR016181">
    <property type="entry name" value="Acyl_CoA_acyltransferase"/>
</dbReference>
<accession>A0ABW3EBF5</accession>
<dbReference type="Pfam" id="PF13302">
    <property type="entry name" value="Acetyltransf_3"/>
    <property type="match status" value="1"/>
</dbReference>
<sequence>MGILVRELLEHAVITARRVKLRPVTLADNAAMFTYASDPATAHYIFPVNYSLEDSKTALLDFFMTRPAGQYGIASRANDQLIGAVQLLNLDENNRKAGLTYVLNPAYQHQGYMQESLSALLATLFHQTSLQRLYALHEPENQASAKVMLAVGLQQEGLLHQTLLLRHQFVDGCLHALTRDQYLKEHEQE</sequence>
<reference evidence="3" key="1">
    <citation type="journal article" date="2019" name="Int. J. Syst. Evol. Microbiol.">
        <title>The Global Catalogue of Microorganisms (GCM) 10K type strain sequencing project: providing services to taxonomists for standard genome sequencing and annotation.</title>
        <authorList>
            <consortium name="The Broad Institute Genomics Platform"/>
            <consortium name="The Broad Institute Genome Sequencing Center for Infectious Disease"/>
            <person name="Wu L."/>
            <person name="Ma J."/>
        </authorList>
    </citation>
    <scope>NUCLEOTIDE SEQUENCE [LARGE SCALE GENOMIC DNA]</scope>
    <source>
        <strain evidence="3">CCM 8925</strain>
    </source>
</reference>
<dbReference type="InterPro" id="IPR000182">
    <property type="entry name" value="GNAT_dom"/>
</dbReference>
<dbReference type="PANTHER" id="PTHR43792">
    <property type="entry name" value="GNAT FAMILY, PUTATIVE (AFU_ORTHOLOGUE AFUA_3G00765)-RELATED-RELATED"/>
    <property type="match status" value="1"/>
</dbReference>
<dbReference type="RefSeq" id="WP_137637413.1">
    <property type="nucleotide sequence ID" value="NZ_BJDN01000008.1"/>
</dbReference>
<protein>
    <submittedName>
        <fullName evidence="2">GNAT family N-acetyltransferase</fullName>
        <ecNumber evidence="2">2.3.-.-</ecNumber>
    </submittedName>
</protein>
<proteinExistence type="predicted"/>
<evidence type="ECO:0000313" key="3">
    <source>
        <dbReference type="Proteomes" id="UP001597104"/>
    </source>
</evidence>
<dbReference type="PROSITE" id="PS51186">
    <property type="entry name" value="GNAT"/>
    <property type="match status" value="1"/>
</dbReference>
<dbReference type="EC" id="2.3.-.-" evidence="2"/>
<dbReference type="Proteomes" id="UP001597104">
    <property type="component" value="Unassembled WGS sequence"/>
</dbReference>
<organism evidence="2 3">
    <name type="scientific">Loigolactobacillus binensis</name>
    <dbReference type="NCBI Taxonomy" id="2559922"/>
    <lineage>
        <taxon>Bacteria</taxon>
        <taxon>Bacillati</taxon>
        <taxon>Bacillota</taxon>
        <taxon>Bacilli</taxon>
        <taxon>Lactobacillales</taxon>
        <taxon>Lactobacillaceae</taxon>
        <taxon>Loigolactobacillus</taxon>
    </lineage>
</organism>
<dbReference type="EMBL" id="JBHTIO010000024">
    <property type="protein sequence ID" value="MFD0897020.1"/>
    <property type="molecule type" value="Genomic_DNA"/>
</dbReference>
<dbReference type="GO" id="GO:0016746">
    <property type="term" value="F:acyltransferase activity"/>
    <property type="evidence" value="ECO:0007669"/>
    <property type="project" value="UniProtKB-KW"/>
</dbReference>
<evidence type="ECO:0000259" key="1">
    <source>
        <dbReference type="PROSITE" id="PS51186"/>
    </source>
</evidence>
<keyword evidence="3" id="KW-1185">Reference proteome</keyword>
<evidence type="ECO:0000313" key="2">
    <source>
        <dbReference type="EMBL" id="MFD0897020.1"/>
    </source>
</evidence>
<comment type="caution">
    <text evidence="2">The sequence shown here is derived from an EMBL/GenBank/DDBJ whole genome shotgun (WGS) entry which is preliminary data.</text>
</comment>
<dbReference type="InterPro" id="IPR051531">
    <property type="entry name" value="N-acetyltransferase"/>
</dbReference>
<name>A0ABW3EBF5_9LACO</name>
<keyword evidence="2" id="KW-0012">Acyltransferase</keyword>
<dbReference type="Gene3D" id="3.40.630.30">
    <property type="match status" value="1"/>
</dbReference>
<dbReference type="SUPFAM" id="SSF55729">
    <property type="entry name" value="Acyl-CoA N-acyltransferases (Nat)"/>
    <property type="match status" value="1"/>
</dbReference>